<accession>A0ABV6MLT1</accession>
<feature type="transmembrane region" description="Helical" evidence="1">
    <location>
        <begin position="68"/>
        <end position="89"/>
    </location>
</feature>
<dbReference type="EMBL" id="JBHLUD010000002">
    <property type="protein sequence ID" value="MFC0541255.1"/>
    <property type="molecule type" value="Genomic_DNA"/>
</dbReference>
<keyword evidence="3" id="KW-1185">Reference proteome</keyword>
<keyword evidence="1" id="KW-1133">Transmembrane helix</keyword>
<feature type="transmembrane region" description="Helical" evidence="1">
    <location>
        <begin position="101"/>
        <end position="121"/>
    </location>
</feature>
<gene>
    <name evidence="2" type="ORF">ACFFH7_07155</name>
</gene>
<dbReference type="Proteomes" id="UP001589810">
    <property type="component" value="Unassembled WGS sequence"/>
</dbReference>
<protein>
    <submittedName>
        <fullName evidence="2">Uncharacterized protein</fullName>
    </submittedName>
</protein>
<feature type="transmembrane region" description="Helical" evidence="1">
    <location>
        <begin position="141"/>
        <end position="160"/>
    </location>
</feature>
<proteinExistence type="predicted"/>
<comment type="caution">
    <text evidence="2">The sequence shown here is derived from an EMBL/GenBank/DDBJ whole genome shotgun (WGS) entry which is preliminary data.</text>
</comment>
<keyword evidence="1" id="KW-0812">Transmembrane</keyword>
<feature type="transmembrane region" description="Helical" evidence="1">
    <location>
        <begin position="22"/>
        <end position="42"/>
    </location>
</feature>
<reference evidence="2 3" key="1">
    <citation type="submission" date="2024-09" db="EMBL/GenBank/DDBJ databases">
        <authorList>
            <person name="Sun Q."/>
            <person name="Mori K."/>
        </authorList>
    </citation>
    <scope>NUCLEOTIDE SEQUENCE [LARGE SCALE GENOMIC DNA]</scope>
    <source>
        <strain evidence="2 3">TBRC 1432</strain>
    </source>
</reference>
<evidence type="ECO:0000313" key="2">
    <source>
        <dbReference type="EMBL" id="MFC0541255.1"/>
    </source>
</evidence>
<evidence type="ECO:0000313" key="3">
    <source>
        <dbReference type="Proteomes" id="UP001589810"/>
    </source>
</evidence>
<dbReference type="RefSeq" id="WP_273942761.1">
    <property type="nucleotide sequence ID" value="NZ_CP097263.1"/>
</dbReference>
<evidence type="ECO:0000256" key="1">
    <source>
        <dbReference type="SAM" id="Phobius"/>
    </source>
</evidence>
<keyword evidence="1" id="KW-0472">Membrane</keyword>
<name>A0ABV6MLT1_9PSEU</name>
<sequence length="195" mass="19551">MPNEDTAPIPAQTTAARPGTRAVAFLAAAGVLLIVSTFTNLITLPSSTGESLAAINGWGLDLGLGHTIQQYIGVVALIAGAALILIAAASLRPGFGWTRNASLVAGGLGVGAGLFLAAAGYSTGTFLAEIAGVSGQDVAPLIGPGIWLALLGSACALVAISSPTRVDTVAAPVVASEDEPVVYRVDEESEEEETR</sequence>
<organism evidence="2 3">
    <name type="scientific">Kutzneria chonburiensis</name>
    <dbReference type="NCBI Taxonomy" id="1483604"/>
    <lineage>
        <taxon>Bacteria</taxon>
        <taxon>Bacillati</taxon>
        <taxon>Actinomycetota</taxon>
        <taxon>Actinomycetes</taxon>
        <taxon>Pseudonocardiales</taxon>
        <taxon>Pseudonocardiaceae</taxon>
        <taxon>Kutzneria</taxon>
    </lineage>
</organism>